<evidence type="ECO:0008006" key="3">
    <source>
        <dbReference type="Google" id="ProtNLM"/>
    </source>
</evidence>
<dbReference type="GO" id="GO:0005856">
    <property type="term" value="C:cytoskeleton"/>
    <property type="evidence" value="ECO:0007669"/>
    <property type="project" value="InterPro"/>
</dbReference>
<dbReference type="InterPro" id="IPR001101">
    <property type="entry name" value="Plectin_repeat"/>
</dbReference>
<dbReference type="InterPro" id="IPR035915">
    <property type="entry name" value="Plakin_repeat_sf"/>
</dbReference>
<name>A0A2J7PSN7_9NEOP</name>
<evidence type="ECO:0000313" key="2">
    <source>
        <dbReference type="Proteomes" id="UP000235965"/>
    </source>
</evidence>
<dbReference type="AlphaFoldDB" id="A0A2J7PSN7"/>
<dbReference type="SMART" id="SM00250">
    <property type="entry name" value="PLEC"/>
    <property type="match status" value="14"/>
</dbReference>
<organism evidence="1 2">
    <name type="scientific">Cryptotermes secundus</name>
    <dbReference type="NCBI Taxonomy" id="105785"/>
    <lineage>
        <taxon>Eukaryota</taxon>
        <taxon>Metazoa</taxon>
        <taxon>Ecdysozoa</taxon>
        <taxon>Arthropoda</taxon>
        <taxon>Hexapoda</taxon>
        <taxon>Insecta</taxon>
        <taxon>Pterygota</taxon>
        <taxon>Neoptera</taxon>
        <taxon>Polyneoptera</taxon>
        <taxon>Dictyoptera</taxon>
        <taxon>Blattodea</taxon>
        <taxon>Blattoidea</taxon>
        <taxon>Termitoidae</taxon>
        <taxon>Kalotermitidae</taxon>
        <taxon>Cryptotermitinae</taxon>
        <taxon>Cryptotermes</taxon>
    </lineage>
</organism>
<feature type="non-terminal residue" evidence="1">
    <location>
        <position position="972"/>
    </location>
</feature>
<dbReference type="EMBL" id="NEVH01021925">
    <property type="protein sequence ID" value="PNF19351.1"/>
    <property type="molecule type" value="Genomic_DNA"/>
</dbReference>
<evidence type="ECO:0000313" key="1">
    <source>
        <dbReference type="EMBL" id="PNF19351.1"/>
    </source>
</evidence>
<protein>
    <recommendedName>
        <fullName evidence="3">Plectin</fullName>
    </recommendedName>
</protein>
<comment type="caution">
    <text evidence="1">The sequence shown here is derived from an EMBL/GenBank/DDBJ whole genome shotgun (WGS) entry which is preliminary data.</text>
</comment>
<dbReference type="OrthoDB" id="2250192at2759"/>
<dbReference type="Gene3D" id="3.90.1290.10">
    <property type="entry name" value="Plakin repeat"/>
    <property type="match status" value="7"/>
</dbReference>
<accession>A0A2J7PSN7</accession>
<dbReference type="SUPFAM" id="SSF75399">
    <property type="entry name" value="Plakin repeat"/>
    <property type="match status" value="10"/>
</dbReference>
<keyword evidence="2" id="KW-1185">Reference proteome</keyword>
<gene>
    <name evidence="1" type="ORF">B7P43_G06713</name>
</gene>
<sequence length="972" mass="106483">MVDPQTGKRVPFFEAVKLGWIVEKSGKIKPIKVKHRPSLTFQEAVDGGLYDPKTGDVQDPKTGDTFSFAEALTYGVLDPVSVSIRNPENDDILPLSEAVEIGIVDLNRGVIVNVETRTEVEFKVAFMQGYVVAGPRKPVSLEAVIRKGLYNSKTGRITDPLTKQAVDVEESVKRGLVDAFVTECKDTRADAFVSLDDALATKLVNPKTGKLRNTSNGNLMTLDLALDKGLIVTNKFSVTLIEAIVQEYYSPCTGKVSDPASGDELTVQEAVDLGFVDCSSVRVKDSHQDKIVTFRESTATGLLDAQKGILTYPTPMTLDIAFEKGYILTTRKPWSLQEALAQGCYDPKTGLMVINGDGERMTLDEAMKRGEINRDALTVKDPRSGDIITLGEAIKIGVIDPKLGTAADPTNGAEMHFYDALERGLIVPAKRKFSLPEAVFKGFYDPKSGKFTNPETREKLPTDRAIRRGIIDPASTLVKTNGGEIITFGNAVEEGIVDSRTGTIAGAGQFSRKLDFQEAFEQGLLIEVRRPMSLSEAQLKGVFDEEKGHFLDPSSGDHLTLADAIERNLIDSDSVHVKDTRSGFWKKVSLAEAIKLGFVDGETAKVKDFTHGNLEVTISEAFDLGLIVDSKAAVSIQRAIHQGLYDDSTGKLTDPNTGRKITLHEAIRRFIINPQLPCYWEKKSERLLSLVETCRAGIIDRRAGTFREPGANCTVYLSDAMELGLIVDIESAGFGLYEAIAMGLYDADSGRFVHPSTGRRLMLSDACKEELINPLTSIVKHSKSGKYFKLPDAVEAALIDEEQGTYKIPDSKRTLTLKEAKEKGLIVTSKKPLSIEEAVRNGLYHADTGRFTDPVVGDKLDIAQALVHGLIDANTTALKDPATGQLKSVNSGIEDGSIDTPRGRVVDPKTKRAYTIDSALERGLLITVDRPITFQQAVRRGSIDFQRGTFKDPRTMRECTLEEAIRYELIDP</sequence>
<dbReference type="Proteomes" id="UP000235965">
    <property type="component" value="Unassembled WGS sequence"/>
</dbReference>
<reference evidence="1 2" key="1">
    <citation type="submission" date="2017-12" db="EMBL/GenBank/DDBJ databases">
        <title>Hemimetabolous genomes reveal molecular basis of termite eusociality.</title>
        <authorList>
            <person name="Harrison M.C."/>
            <person name="Jongepier E."/>
            <person name="Robertson H.M."/>
            <person name="Arning N."/>
            <person name="Bitard-Feildel T."/>
            <person name="Chao H."/>
            <person name="Childers C.P."/>
            <person name="Dinh H."/>
            <person name="Doddapaneni H."/>
            <person name="Dugan S."/>
            <person name="Gowin J."/>
            <person name="Greiner C."/>
            <person name="Han Y."/>
            <person name="Hu H."/>
            <person name="Hughes D.S.T."/>
            <person name="Huylmans A.-K."/>
            <person name="Kemena C."/>
            <person name="Kremer L.P.M."/>
            <person name="Lee S.L."/>
            <person name="Lopez-Ezquerra A."/>
            <person name="Mallet L."/>
            <person name="Monroy-Kuhn J.M."/>
            <person name="Moser A."/>
            <person name="Murali S.C."/>
            <person name="Muzny D.M."/>
            <person name="Otani S."/>
            <person name="Piulachs M.-D."/>
            <person name="Poelchau M."/>
            <person name="Qu J."/>
            <person name="Schaub F."/>
            <person name="Wada-Katsumata A."/>
            <person name="Worley K.C."/>
            <person name="Xie Q."/>
            <person name="Ylla G."/>
            <person name="Poulsen M."/>
            <person name="Gibbs R.A."/>
            <person name="Schal C."/>
            <person name="Richards S."/>
            <person name="Belles X."/>
            <person name="Korb J."/>
            <person name="Bornberg-Bauer E."/>
        </authorList>
    </citation>
    <scope>NUCLEOTIDE SEQUENCE [LARGE SCALE GENOMIC DNA]</scope>
    <source>
        <tissue evidence="1">Whole body</tissue>
    </source>
</reference>
<proteinExistence type="predicted"/>